<gene>
    <name evidence="9" type="ORF">MYCFIDRAFT_214339</name>
</gene>
<proteinExistence type="inferred from homology"/>
<evidence type="ECO:0000313" key="9">
    <source>
        <dbReference type="EMBL" id="EME86674.1"/>
    </source>
</evidence>
<dbReference type="SUPFAM" id="SSF55174">
    <property type="entry name" value="Alpha-L RNA-binding motif"/>
    <property type="match status" value="1"/>
</dbReference>
<evidence type="ECO:0000313" key="10">
    <source>
        <dbReference type="Proteomes" id="UP000016932"/>
    </source>
</evidence>
<evidence type="ECO:0000256" key="3">
    <source>
        <dbReference type="ARBA" id="ARBA00022884"/>
    </source>
</evidence>
<protein>
    <recommendedName>
        <fullName evidence="8">RNA-binding S4 domain-containing protein</fullName>
    </recommendedName>
</protein>
<dbReference type="STRING" id="383855.M3A6E5"/>
<evidence type="ECO:0000256" key="4">
    <source>
        <dbReference type="ARBA" id="ARBA00022980"/>
    </source>
</evidence>
<feature type="domain" description="RNA-binding S4" evidence="8">
    <location>
        <begin position="165"/>
        <end position="225"/>
    </location>
</feature>
<dbReference type="InterPro" id="IPR036986">
    <property type="entry name" value="S4_RNA-bd_sf"/>
</dbReference>
<evidence type="ECO:0000256" key="2">
    <source>
        <dbReference type="ARBA" id="ARBA00022730"/>
    </source>
</evidence>
<reference evidence="9 10" key="1">
    <citation type="journal article" date="2012" name="PLoS Pathog.">
        <title>Diverse lifestyles and strategies of plant pathogenesis encoded in the genomes of eighteen Dothideomycetes fungi.</title>
        <authorList>
            <person name="Ohm R.A."/>
            <person name="Feau N."/>
            <person name="Henrissat B."/>
            <person name="Schoch C.L."/>
            <person name="Horwitz B.A."/>
            <person name="Barry K.W."/>
            <person name="Condon B.J."/>
            <person name="Copeland A.C."/>
            <person name="Dhillon B."/>
            <person name="Glaser F."/>
            <person name="Hesse C.N."/>
            <person name="Kosti I."/>
            <person name="LaButti K."/>
            <person name="Lindquist E.A."/>
            <person name="Lucas S."/>
            <person name="Salamov A.A."/>
            <person name="Bradshaw R.E."/>
            <person name="Ciuffetti L."/>
            <person name="Hamelin R.C."/>
            <person name="Kema G.H.J."/>
            <person name="Lawrence C."/>
            <person name="Scott J.A."/>
            <person name="Spatafora J.W."/>
            <person name="Turgeon B.G."/>
            <person name="de Wit P.J.G.M."/>
            <person name="Zhong S."/>
            <person name="Goodwin S.B."/>
            <person name="Grigoriev I.V."/>
        </authorList>
    </citation>
    <scope>NUCLEOTIDE SEQUENCE [LARGE SCALE GENOMIC DNA]</scope>
    <source>
        <strain evidence="9 10">CIRAD86</strain>
    </source>
</reference>
<evidence type="ECO:0000256" key="5">
    <source>
        <dbReference type="ARBA" id="ARBA00023274"/>
    </source>
</evidence>
<evidence type="ECO:0000259" key="8">
    <source>
        <dbReference type="SMART" id="SM00363"/>
    </source>
</evidence>
<feature type="compositionally biased region" description="Basic and acidic residues" evidence="7">
    <location>
        <begin position="135"/>
        <end position="149"/>
    </location>
</feature>
<dbReference type="GO" id="GO:0005763">
    <property type="term" value="C:mitochondrial small ribosomal subunit"/>
    <property type="evidence" value="ECO:0007669"/>
    <property type="project" value="TreeGrafter"/>
</dbReference>
<evidence type="ECO:0000256" key="1">
    <source>
        <dbReference type="ARBA" id="ARBA00007465"/>
    </source>
</evidence>
<keyword evidence="10" id="KW-1185">Reference proteome</keyword>
<dbReference type="InterPro" id="IPR018079">
    <property type="entry name" value="Ribosomal_uS4_CS"/>
</dbReference>
<dbReference type="InterPro" id="IPR002942">
    <property type="entry name" value="S4_RNA-bd"/>
</dbReference>
<dbReference type="PROSITE" id="PS50889">
    <property type="entry name" value="S4"/>
    <property type="match status" value="1"/>
</dbReference>
<dbReference type="PANTHER" id="PTHR11831">
    <property type="entry name" value="30S 40S RIBOSOMAL PROTEIN"/>
    <property type="match status" value="1"/>
</dbReference>
<dbReference type="Gene3D" id="3.10.290.10">
    <property type="entry name" value="RNA-binding S4 domain"/>
    <property type="match status" value="1"/>
</dbReference>
<dbReference type="GeneID" id="19338023"/>
<feature type="region of interest" description="Disordered" evidence="7">
    <location>
        <begin position="372"/>
        <end position="401"/>
    </location>
</feature>
<sequence length="493" mass="55937">MGMYNEKQLSIATAITSSDSYCLHSMMDRAVTRALVEMPRTKRIHGLKRPKLRQDWSKWNLYNLSRVTTPPAANKTFFQQKWTAKSMLRSYHNPFVREGTWTRMFDRRLPAVVPMDHRYLAAHDGSEMASGRGGGLDKDPRDEKDRNRRIEKTPYMHMTFWPLERRLDSCIFRALFASSVSQARQFVVHGFVKVNGKKMIYPGYQMNPGDMFQVDTERVLFATGARKTKKDSTLSEQALRRRAETREVLREEAAVKKATGKTAERSSKSEVAEAADESKAGAATIEAAAKDELDTGAAGQAYSKELKALVRRAKTILEDSKQSLSGKRLKELRSFTKEVKATFAKLKGMEEEQAEESVESFESALSEILAKVPQESLPKAERSPVETTSSNPQAQSGKEDAYRARKDAELLAAALERARANPIDVSKPYATPWEPREFMSPFAFIPRYLEVNQNICSAVYLRHPVARPGLAEVPTPFHHETMALGFNWYLRRR</sequence>
<dbReference type="Proteomes" id="UP000016932">
    <property type="component" value="Unassembled WGS sequence"/>
</dbReference>
<dbReference type="eggNOG" id="ENOG502QTS9">
    <property type="taxonomic scope" value="Eukaryota"/>
</dbReference>
<dbReference type="PANTHER" id="PTHR11831:SF4">
    <property type="entry name" value="SMALL RIBOSOMAL SUBUNIT PROTEIN US4M"/>
    <property type="match status" value="1"/>
</dbReference>
<dbReference type="HOGENOM" id="CLU_026386_1_0_1"/>
<dbReference type="GO" id="GO:0003735">
    <property type="term" value="F:structural constituent of ribosome"/>
    <property type="evidence" value="ECO:0007669"/>
    <property type="project" value="TreeGrafter"/>
</dbReference>
<evidence type="ECO:0000256" key="6">
    <source>
        <dbReference type="PROSITE-ProRule" id="PRU00182"/>
    </source>
</evidence>
<dbReference type="SMART" id="SM00363">
    <property type="entry name" value="S4"/>
    <property type="match status" value="1"/>
</dbReference>
<accession>M3A6E5</accession>
<keyword evidence="3 6" id="KW-0694">RNA-binding</keyword>
<dbReference type="PROSITE" id="PS00632">
    <property type="entry name" value="RIBOSOMAL_S4"/>
    <property type="match status" value="1"/>
</dbReference>
<dbReference type="GO" id="GO:0019843">
    <property type="term" value="F:rRNA binding"/>
    <property type="evidence" value="ECO:0007669"/>
    <property type="project" value="UniProtKB-KW"/>
</dbReference>
<feature type="region of interest" description="Disordered" evidence="7">
    <location>
        <begin position="252"/>
        <end position="280"/>
    </location>
</feature>
<comment type="similarity">
    <text evidence="1">Belongs to the universal ribosomal protein uS4 family.</text>
</comment>
<dbReference type="InterPro" id="IPR022801">
    <property type="entry name" value="Ribosomal_uS4"/>
</dbReference>
<dbReference type="GO" id="GO:0042274">
    <property type="term" value="P:ribosomal small subunit biogenesis"/>
    <property type="evidence" value="ECO:0007669"/>
    <property type="project" value="TreeGrafter"/>
</dbReference>
<dbReference type="AlphaFoldDB" id="M3A6E5"/>
<dbReference type="EMBL" id="KB446556">
    <property type="protein sequence ID" value="EME86674.1"/>
    <property type="molecule type" value="Genomic_DNA"/>
</dbReference>
<keyword evidence="4" id="KW-0689">Ribosomal protein</keyword>
<feature type="compositionally biased region" description="Basic and acidic residues" evidence="7">
    <location>
        <begin position="262"/>
        <end position="279"/>
    </location>
</feature>
<keyword evidence="2 6" id="KW-0699">rRNA-binding</keyword>
<evidence type="ECO:0000256" key="7">
    <source>
        <dbReference type="SAM" id="MobiDB-lite"/>
    </source>
</evidence>
<organism evidence="9 10">
    <name type="scientific">Pseudocercospora fijiensis (strain CIRAD86)</name>
    <name type="common">Black leaf streak disease fungus</name>
    <name type="synonym">Mycosphaerella fijiensis</name>
    <dbReference type="NCBI Taxonomy" id="383855"/>
    <lineage>
        <taxon>Eukaryota</taxon>
        <taxon>Fungi</taxon>
        <taxon>Dikarya</taxon>
        <taxon>Ascomycota</taxon>
        <taxon>Pezizomycotina</taxon>
        <taxon>Dothideomycetes</taxon>
        <taxon>Dothideomycetidae</taxon>
        <taxon>Mycosphaerellales</taxon>
        <taxon>Mycosphaerellaceae</taxon>
        <taxon>Pseudocercospora</taxon>
    </lineage>
</organism>
<feature type="compositionally biased region" description="Polar residues" evidence="7">
    <location>
        <begin position="385"/>
        <end position="396"/>
    </location>
</feature>
<dbReference type="CDD" id="cd00165">
    <property type="entry name" value="S4"/>
    <property type="match status" value="1"/>
</dbReference>
<dbReference type="RefSeq" id="XP_007923867.1">
    <property type="nucleotide sequence ID" value="XM_007925676.1"/>
</dbReference>
<dbReference type="Pfam" id="PF01479">
    <property type="entry name" value="S4"/>
    <property type="match status" value="1"/>
</dbReference>
<dbReference type="KEGG" id="pfj:MYCFIDRAFT_214339"/>
<dbReference type="OrthoDB" id="3356781at2759"/>
<keyword evidence="5" id="KW-0687">Ribonucleoprotein</keyword>
<feature type="region of interest" description="Disordered" evidence="7">
    <location>
        <begin position="124"/>
        <end position="149"/>
    </location>
</feature>
<name>M3A6E5_PSEFD</name>
<dbReference type="VEuPathDB" id="FungiDB:MYCFIDRAFT_214339"/>